<feature type="region of interest" description="Disordered" evidence="1">
    <location>
        <begin position="703"/>
        <end position="768"/>
    </location>
</feature>
<evidence type="ECO:0000313" key="2">
    <source>
        <dbReference type="EMBL" id="KAE8267932.1"/>
    </source>
</evidence>
<dbReference type="GO" id="GO:0046982">
    <property type="term" value="F:protein heterodimerization activity"/>
    <property type="evidence" value="ECO:0007669"/>
    <property type="project" value="InterPro"/>
</dbReference>
<feature type="compositionally biased region" description="Pro residues" evidence="1">
    <location>
        <begin position="1"/>
        <end position="11"/>
    </location>
</feature>
<protein>
    <submittedName>
        <fullName evidence="2">Uncharacterized protein</fullName>
    </submittedName>
</protein>
<feature type="region of interest" description="Disordered" evidence="1">
    <location>
        <begin position="1"/>
        <end position="52"/>
    </location>
</feature>
<dbReference type="InterPro" id="IPR009072">
    <property type="entry name" value="Histone-fold"/>
</dbReference>
<feature type="compositionally biased region" description="Polar residues" evidence="1">
    <location>
        <begin position="844"/>
        <end position="853"/>
    </location>
</feature>
<comment type="caution">
    <text evidence="2">The sequence shown here is derived from an EMBL/GenBank/DDBJ whole genome shotgun (WGS) entry which is preliminary data.</text>
</comment>
<evidence type="ECO:0000313" key="3">
    <source>
        <dbReference type="Proteomes" id="UP000078113"/>
    </source>
</evidence>
<reference evidence="2" key="1">
    <citation type="submission" date="2016-04" db="EMBL/GenBank/DDBJ databases">
        <authorList>
            <person name="Nguyen H.D."/>
            <person name="Samba Siva P."/>
            <person name="Cullis J."/>
            <person name="Levesque C.A."/>
            <person name="Hambleton S."/>
        </authorList>
    </citation>
    <scope>NUCLEOTIDE SEQUENCE</scope>
    <source>
        <strain evidence="2">DAOMC 236422</strain>
    </source>
</reference>
<feature type="region of interest" description="Disordered" evidence="1">
    <location>
        <begin position="808"/>
        <end position="876"/>
    </location>
</feature>
<dbReference type="Gene3D" id="1.10.20.10">
    <property type="entry name" value="Histone, subunit A"/>
    <property type="match status" value="1"/>
</dbReference>
<proteinExistence type="predicted"/>
<sequence length="1147" mass="121092">MAVPPPSPRPATPSHYSLRSTTSSSDNYRMRLSSRPSHDAASIPTTPTGVLAEEPPTFISARAANSLLSENRPTRIQSDALHYLNRLLDELLLLILHSSRSLSSNRIKTDGVLRVFNNNLLAKNAVLEAELELRTYVEGKRAEGAKVPLGLQATSRLDGTEGFPVASAYNLLRNRCEVYSTLNDHEDDSAAGDQHIMSTEGRPVATITPGVAIYVTALLEFIGEYILQGMAPVIERDNSDEASLVDFRAAVTEDEALSPLYARLIVADEVKKRMDAASARRQRRTGNVSSPGGTDEFSRGVKPETRTVRPWQVPNNSEDMEEATNMRSFGRRTSALLSGPGGSGRPSTAGGSYGGIPDRGTASVSGHGSSQDYKRESLQSVFTSTASTTAHGSMGPNGSSVGGSTAVSHGPSDSVTTTSGFVRRLSNDGKGFGIFGGKRRGSLRQSQDVAQSGFFAKQMSQEAKPKSSLDSGMNAEEDFEALMMSGQTMKVSLTPNRLRTIEVPDSATAAATAATAAKLSQRTRPGTLNTDKLREADPTRSGAVSPAPPMVRSASNISEDSPQPPRPVSRGGATTAPAPPRPSKIQSPPPSSYRGPGETPSLAAHDRTNGAATPTTVFRERDEGVVEEPSTIDGALDSKARPFPRTESSGPVTEDDASSVLKTPNPSAHQPSTSTASRHGVSPSLDFARRGVVGGVVRNLFGSKRGTKDQAPSASPSLSARSYRGGPYSTGHASAEHFASSVDLHTSTSTEQAGAQASGAGGSLGRTAGQTRQYAASLDLQERDEARVATLIRRKEVPSLNPAIAERPGTVMGVYGEPENLEDSPPPNAQRQEPPSRKVPWSYTRRSSGNLGRQPTIDDRAARGSTTSVNDLYSSSVDHSAARAQLEGTGSFTHNPSRDTYGSLPHSVQEPKTPTHAEMLAGSSSAYAAGMVPLALLLDLEQRMNSCTTVTDCQALLASYIEDASAGRLSDLAARIQSSASTESARATEEVEPQTPNGATPSVERKKKKPVVAHAMKAAPRAPGPILAMADDWVLEENTPLWDNHVSIAGWLLDGDSSPVVLPGLPAGFGINGQGIRSNGNSASPDDSTSSEVDADALGEQDRQGVSSTPAAWTALKASLGLSNHVERSRRPSAVSTAHSMYKDAEE</sequence>
<feature type="compositionally biased region" description="Pro residues" evidence="1">
    <location>
        <begin position="577"/>
        <end position="591"/>
    </location>
</feature>
<feature type="compositionally biased region" description="Polar residues" evidence="1">
    <location>
        <begin position="660"/>
        <end position="677"/>
    </location>
</feature>
<organism evidence="2 3">
    <name type="scientific">Tilletia walkeri</name>
    <dbReference type="NCBI Taxonomy" id="117179"/>
    <lineage>
        <taxon>Eukaryota</taxon>
        <taxon>Fungi</taxon>
        <taxon>Dikarya</taxon>
        <taxon>Basidiomycota</taxon>
        <taxon>Ustilaginomycotina</taxon>
        <taxon>Exobasidiomycetes</taxon>
        <taxon>Tilletiales</taxon>
        <taxon>Tilletiaceae</taxon>
        <taxon>Tilletia</taxon>
    </lineage>
</organism>
<accession>A0A8X7N7L7</accession>
<feature type="compositionally biased region" description="Polar residues" evidence="1">
    <location>
        <begin position="518"/>
        <end position="530"/>
    </location>
</feature>
<reference evidence="2" key="2">
    <citation type="journal article" date="2019" name="IMA Fungus">
        <title>Genome sequencing and comparison of five Tilletia species to identify candidate genes for the detection of regulated species infecting wheat.</title>
        <authorList>
            <person name="Nguyen H.D.T."/>
            <person name="Sultana T."/>
            <person name="Kesanakurti P."/>
            <person name="Hambleton S."/>
        </authorList>
    </citation>
    <scope>NUCLEOTIDE SEQUENCE</scope>
    <source>
        <strain evidence="2">DAOMC 236422</strain>
    </source>
</reference>
<feature type="compositionally biased region" description="Polar residues" evidence="1">
    <location>
        <begin position="378"/>
        <end position="420"/>
    </location>
</feature>
<feature type="region of interest" description="Disordered" evidence="1">
    <location>
        <begin position="1124"/>
        <end position="1147"/>
    </location>
</feature>
<feature type="compositionally biased region" description="Basic and acidic residues" evidence="1">
    <location>
        <begin position="296"/>
        <end position="307"/>
    </location>
</feature>
<keyword evidence="3" id="KW-1185">Reference proteome</keyword>
<feature type="compositionally biased region" description="Polar residues" evidence="1">
    <location>
        <begin position="864"/>
        <end position="876"/>
    </location>
</feature>
<feature type="compositionally biased region" description="Polar residues" evidence="1">
    <location>
        <begin position="362"/>
        <end position="371"/>
    </location>
</feature>
<feature type="region of interest" description="Disordered" evidence="1">
    <location>
        <begin position="276"/>
        <end position="420"/>
    </location>
</feature>
<dbReference type="Proteomes" id="UP000078113">
    <property type="component" value="Unassembled WGS sequence"/>
</dbReference>
<gene>
    <name evidence="2" type="ORF">A4X09_0g4410</name>
</gene>
<dbReference type="EMBL" id="LWDG02000187">
    <property type="protein sequence ID" value="KAE8267932.1"/>
    <property type="molecule type" value="Genomic_DNA"/>
</dbReference>
<feature type="region of interest" description="Disordered" evidence="1">
    <location>
        <begin position="514"/>
        <end position="689"/>
    </location>
</feature>
<dbReference type="AlphaFoldDB" id="A0A8X7N7L7"/>
<feature type="region of interest" description="Disordered" evidence="1">
    <location>
        <begin position="1076"/>
        <end position="1110"/>
    </location>
</feature>
<evidence type="ECO:0000256" key="1">
    <source>
        <dbReference type="SAM" id="MobiDB-lite"/>
    </source>
</evidence>
<feature type="compositionally biased region" description="Polar residues" evidence="1">
    <location>
        <begin position="1076"/>
        <end position="1092"/>
    </location>
</feature>
<name>A0A8X7N7L7_9BASI</name>
<feature type="compositionally biased region" description="Low complexity" evidence="1">
    <location>
        <begin position="711"/>
        <end position="722"/>
    </location>
</feature>
<feature type="region of interest" description="Disordered" evidence="1">
    <location>
        <begin position="980"/>
        <end position="1011"/>
    </location>
</feature>